<dbReference type="PANTHER" id="PTHR47338:SF5">
    <property type="entry name" value="ZN(II)2CYS6 TRANSCRIPTION FACTOR (EUROFUNG)"/>
    <property type="match status" value="1"/>
</dbReference>
<keyword evidence="5" id="KW-0539">Nucleus</keyword>
<comment type="caution">
    <text evidence="7">The sequence shown here is derived from an EMBL/GenBank/DDBJ whole genome shotgun (WGS) entry which is preliminary data.</text>
</comment>
<feature type="region of interest" description="Disordered" evidence="6">
    <location>
        <begin position="243"/>
        <end position="262"/>
    </location>
</feature>
<gene>
    <name evidence="7" type="ORF">CLO192961_LOCUS117163</name>
</gene>
<protein>
    <recommendedName>
        <fullName evidence="9">Transcription factor domain-containing protein</fullName>
    </recommendedName>
</protein>
<name>A0ABY6TXG6_BIOOC</name>
<keyword evidence="3" id="KW-0805">Transcription regulation</keyword>
<evidence type="ECO:0000256" key="1">
    <source>
        <dbReference type="ARBA" id="ARBA00004123"/>
    </source>
</evidence>
<organism evidence="7 8">
    <name type="scientific">Bionectria ochroleuca</name>
    <name type="common">Gliocladium roseum</name>
    <dbReference type="NCBI Taxonomy" id="29856"/>
    <lineage>
        <taxon>Eukaryota</taxon>
        <taxon>Fungi</taxon>
        <taxon>Dikarya</taxon>
        <taxon>Ascomycota</taxon>
        <taxon>Pezizomycotina</taxon>
        <taxon>Sordariomycetes</taxon>
        <taxon>Hypocreomycetidae</taxon>
        <taxon>Hypocreales</taxon>
        <taxon>Bionectriaceae</taxon>
        <taxon>Clonostachys</taxon>
    </lineage>
</organism>
<dbReference type="EMBL" id="CABFNS010000705">
    <property type="protein sequence ID" value="VUC23386.1"/>
    <property type="molecule type" value="Genomic_DNA"/>
</dbReference>
<keyword evidence="2" id="KW-0479">Metal-binding</keyword>
<feature type="compositionally biased region" description="Polar residues" evidence="6">
    <location>
        <begin position="505"/>
        <end position="517"/>
    </location>
</feature>
<evidence type="ECO:0000256" key="5">
    <source>
        <dbReference type="ARBA" id="ARBA00023242"/>
    </source>
</evidence>
<evidence type="ECO:0000256" key="6">
    <source>
        <dbReference type="SAM" id="MobiDB-lite"/>
    </source>
</evidence>
<dbReference type="PANTHER" id="PTHR47338">
    <property type="entry name" value="ZN(II)2CYS6 TRANSCRIPTION FACTOR (EUROFUNG)-RELATED"/>
    <property type="match status" value="1"/>
</dbReference>
<keyword evidence="4" id="KW-0804">Transcription</keyword>
<proteinExistence type="predicted"/>
<evidence type="ECO:0000313" key="7">
    <source>
        <dbReference type="EMBL" id="VUC23386.1"/>
    </source>
</evidence>
<reference evidence="7 8" key="1">
    <citation type="submission" date="2019-06" db="EMBL/GenBank/DDBJ databases">
        <authorList>
            <person name="Broberg M."/>
        </authorList>
    </citation>
    <scope>NUCLEOTIDE SEQUENCE [LARGE SCALE GENOMIC DNA]</scope>
</reference>
<evidence type="ECO:0000256" key="3">
    <source>
        <dbReference type="ARBA" id="ARBA00023015"/>
    </source>
</evidence>
<feature type="compositionally biased region" description="Basic and acidic residues" evidence="6">
    <location>
        <begin position="524"/>
        <end position="536"/>
    </location>
</feature>
<comment type="subcellular location">
    <subcellularLocation>
        <location evidence="1">Nucleus</location>
    </subcellularLocation>
</comment>
<dbReference type="InterPro" id="IPR050815">
    <property type="entry name" value="TF_fung"/>
</dbReference>
<sequence>MDGLRTILSNAKTFNIETALIQQVVSASSLLKAISDGTAFLGLILAACACSARFSTHHQVRASKVEGSSIAATLAKIARGSIDSYRNDLPIQIEYIKTFCVLIEYEASTSYGRIAWMDLAMARSMTQLCRASNKLSAEESHLLDSISYFLAVSEATYCLGQPNMSPAQSFSKIATSHTCPFELTKPSGSQRLLSLVRFLSRIQWYRTTGFGRHKSPPWHQDSDFRALHEELETHLLETQLLRQPDTPPCSEMESPNQPSQEDDLSDLICSLLCHCCDIELNNSFLPISDTPPKRYQDQSPPPRSVSYPNAPALFLAERKNRCIFSALAICDYARDIIIEQGFFKYMLILGYCCMQSLLLLLHEVKSGPESKQPQLNKNVAFLRNVIGGVGKFYSQGKNWLDTMDLVRDAWLDLSQLPDNSEGAFEGYFSRFRDISEPLCVPLDPSAPRRRTQNDKRPNDSGYLTREWDPTTPSVQGRGSSWAVDYTDHLSGYISDQDAEQGANEGRSSISSTGSTYFNDLVPTKQKEGDSRDDDAAHSGGQSKGPSPLEERERLPVEHNTTMRKAPDHTGNTLEDSNDCFAQLFQCPLNLSDISIGELGVDMDAEGILEGDLLFTDEDDSFNFLREHVSFPWDTTIHAIPP</sequence>
<feature type="region of interest" description="Disordered" evidence="6">
    <location>
        <begin position="442"/>
        <end position="480"/>
    </location>
</feature>
<evidence type="ECO:0008006" key="9">
    <source>
        <dbReference type="Google" id="ProtNLM"/>
    </source>
</evidence>
<accession>A0ABY6TXG6</accession>
<keyword evidence="8" id="KW-1185">Reference proteome</keyword>
<evidence type="ECO:0000256" key="4">
    <source>
        <dbReference type="ARBA" id="ARBA00023163"/>
    </source>
</evidence>
<feature type="region of interest" description="Disordered" evidence="6">
    <location>
        <begin position="495"/>
        <end position="571"/>
    </location>
</feature>
<evidence type="ECO:0000256" key="2">
    <source>
        <dbReference type="ARBA" id="ARBA00022723"/>
    </source>
</evidence>
<dbReference type="CDD" id="cd12148">
    <property type="entry name" value="fungal_TF_MHR"/>
    <property type="match status" value="1"/>
</dbReference>
<evidence type="ECO:0000313" key="8">
    <source>
        <dbReference type="Proteomes" id="UP000766486"/>
    </source>
</evidence>
<dbReference type="Proteomes" id="UP000766486">
    <property type="component" value="Unassembled WGS sequence"/>
</dbReference>